<comment type="caution">
    <text evidence="1">The sequence shown here is derived from an EMBL/GenBank/DDBJ whole genome shotgun (WGS) entry which is preliminary data.</text>
</comment>
<dbReference type="PANTHER" id="PTHR42811">
    <property type="entry name" value="SERINE ACETYLTRANSFERASE"/>
    <property type="match status" value="1"/>
</dbReference>
<protein>
    <recommendedName>
        <fullName evidence="3">Serine acetyltransferase</fullName>
    </recommendedName>
</protein>
<dbReference type="Gene3D" id="2.160.10.10">
    <property type="entry name" value="Hexapeptide repeat proteins"/>
    <property type="match status" value="1"/>
</dbReference>
<gene>
    <name evidence="1" type="ORF">LITE_LOCUS45858</name>
</gene>
<evidence type="ECO:0000313" key="1">
    <source>
        <dbReference type="EMBL" id="CAI0551203.1"/>
    </source>
</evidence>
<reference evidence="1" key="1">
    <citation type="submission" date="2022-08" db="EMBL/GenBank/DDBJ databases">
        <authorList>
            <person name="Gutierrez-Valencia J."/>
        </authorList>
    </citation>
    <scope>NUCLEOTIDE SEQUENCE</scope>
</reference>
<dbReference type="Proteomes" id="UP001154282">
    <property type="component" value="Unassembled WGS sequence"/>
</dbReference>
<name>A0AAV0R454_9ROSI</name>
<organism evidence="1 2">
    <name type="scientific">Linum tenue</name>
    <dbReference type="NCBI Taxonomy" id="586396"/>
    <lineage>
        <taxon>Eukaryota</taxon>
        <taxon>Viridiplantae</taxon>
        <taxon>Streptophyta</taxon>
        <taxon>Embryophyta</taxon>
        <taxon>Tracheophyta</taxon>
        <taxon>Spermatophyta</taxon>
        <taxon>Magnoliopsida</taxon>
        <taxon>eudicotyledons</taxon>
        <taxon>Gunneridae</taxon>
        <taxon>Pentapetalae</taxon>
        <taxon>rosids</taxon>
        <taxon>fabids</taxon>
        <taxon>Malpighiales</taxon>
        <taxon>Linaceae</taxon>
        <taxon>Linum</taxon>
    </lineage>
</organism>
<evidence type="ECO:0000313" key="2">
    <source>
        <dbReference type="Proteomes" id="UP001154282"/>
    </source>
</evidence>
<keyword evidence="2" id="KW-1185">Reference proteome</keyword>
<proteinExistence type="predicted"/>
<sequence length="72" mass="7794">GRRGSLGESTRKGEKRHLHPLFPELQRVDIHPDARIGEGVLLDHATGVVIGETTEVGNDVSILQNVMLRGTG</sequence>
<dbReference type="AlphaFoldDB" id="A0AAV0R454"/>
<dbReference type="EMBL" id="CAMGYJ010000010">
    <property type="protein sequence ID" value="CAI0551203.1"/>
    <property type="molecule type" value="Genomic_DNA"/>
</dbReference>
<dbReference type="SUPFAM" id="SSF51161">
    <property type="entry name" value="Trimeric LpxA-like enzymes"/>
    <property type="match status" value="1"/>
</dbReference>
<dbReference type="InterPro" id="IPR011004">
    <property type="entry name" value="Trimer_LpxA-like_sf"/>
</dbReference>
<accession>A0AAV0R454</accession>
<evidence type="ECO:0008006" key="3">
    <source>
        <dbReference type="Google" id="ProtNLM"/>
    </source>
</evidence>
<feature type="non-terminal residue" evidence="1">
    <location>
        <position position="1"/>
    </location>
</feature>